<sequence>MQPNEYTTTTEACEIIGVSKTVVKRLADEGILKTWKTPGGHRRLLRSSVNEYIQKFNNKASPDQTESIEQTGSYSPFKVVIVDDDPLTQQLISSIVQRLNLDILVHVANDGYEGLMMIGKIQPQIIFADLMMPNMNGYDMLKALRNNEETANTTIIVVTAVPQEQVDRERLPKDIVVIHKPIQADIIRSFINYEYNLKSNNS</sequence>
<dbReference type="STRING" id="28885.EI16_06240"/>
<name>A0A066ZPZ8_HYDMR</name>
<evidence type="ECO:0000313" key="5">
    <source>
        <dbReference type="Proteomes" id="UP000027341"/>
    </source>
</evidence>
<dbReference type="PANTHER" id="PTHR44591:SF3">
    <property type="entry name" value="RESPONSE REGULATORY DOMAIN-CONTAINING PROTEIN"/>
    <property type="match status" value="1"/>
</dbReference>
<feature type="modified residue" description="4-aspartylphosphate" evidence="2">
    <location>
        <position position="129"/>
    </location>
</feature>
<evidence type="ECO:0000256" key="2">
    <source>
        <dbReference type="PROSITE-ProRule" id="PRU00169"/>
    </source>
</evidence>
<proteinExistence type="predicted"/>
<dbReference type="NCBIfam" id="TIGR01764">
    <property type="entry name" value="excise"/>
    <property type="match status" value="1"/>
</dbReference>
<reference evidence="4 5" key="1">
    <citation type="submission" date="2014-04" db="EMBL/GenBank/DDBJ databases">
        <title>Draft genome sequence of Hydrogenovibrio marinus MH-110, a model organism for aerobic H2 metabolism.</title>
        <authorList>
            <person name="Cha H.J."/>
            <person name="Jo B.H."/>
            <person name="Hwang B.H."/>
        </authorList>
    </citation>
    <scope>NUCLEOTIDE SEQUENCE [LARGE SCALE GENOMIC DNA]</scope>
    <source>
        <strain evidence="4 5">MH-110</strain>
    </source>
</reference>
<protein>
    <submittedName>
        <fullName evidence="4">Histidine kinase</fullName>
    </submittedName>
</protein>
<dbReference type="CDD" id="cd00156">
    <property type="entry name" value="REC"/>
    <property type="match status" value="1"/>
</dbReference>
<dbReference type="GO" id="GO:0003677">
    <property type="term" value="F:DNA binding"/>
    <property type="evidence" value="ECO:0007669"/>
    <property type="project" value="InterPro"/>
</dbReference>
<gene>
    <name evidence="4" type="ORF">EI16_06240</name>
</gene>
<dbReference type="InterPro" id="IPR041657">
    <property type="entry name" value="HTH_17"/>
</dbReference>
<dbReference type="SMART" id="SM00448">
    <property type="entry name" value="REC"/>
    <property type="match status" value="1"/>
</dbReference>
<keyword evidence="5" id="KW-1185">Reference proteome</keyword>
<accession>A0A066ZPZ8</accession>
<keyword evidence="1 2" id="KW-0597">Phosphoprotein</keyword>
<dbReference type="PROSITE" id="PS50110">
    <property type="entry name" value="RESPONSE_REGULATORY"/>
    <property type="match status" value="1"/>
</dbReference>
<evidence type="ECO:0000259" key="3">
    <source>
        <dbReference type="PROSITE" id="PS50110"/>
    </source>
</evidence>
<dbReference type="Pfam" id="PF00072">
    <property type="entry name" value="Response_reg"/>
    <property type="match status" value="1"/>
</dbReference>
<organism evidence="4 5">
    <name type="scientific">Hydrogenovibrio marinus</name>
    <dbReference type="NCBI Taxonomy" id="28885"/>
    <lineage>
        <taxon>Bacteria</taxon>
        <taxon>Pseudomonadati</taxon>
        <taxon>Pseudomonadota</taxon>
        <taxon>Gammaproteobacteria</taxon>
        <taxon>Thiotrichales</taxon>
        <taxon>Piscirickettsiaceae</taxon>
        <taxon>Hydrogenovibrio</taxon>
    </lineage>
</organism>
<dbReference type="Pfam" id="PF12728">
    <property type="entry name" value="HTH_17"/>
    <property type="match status" value="1"/>
</dbReference>
<comment type="caution">
    <text evidence="4">The sequence shown here is derived from an EMBL/GenBank/DDBJ whole genome shotgun (WGS) entry which is preliminary data.</text>
</comment>
<dbReference type="EMBL" id="JMIU01000001">
    <property type="protein sequence ID" value="KDN95888.1"/>
    <property type="molecule type" value="Genomic_DNA"/>
</dbReference>
<dbReference type="InterPro" id="IPR050595">
    <property type="entry name" value="Bact_response_regulator"/>
</dbReference>
<dbReference type="PANTHER" id="PTHR44591">
    <property type="entry name" value="STRESS RESPONSE REGULATOR PROTEIN 1"/>
    <property type="match status" value="1"/>
</dbReference>
<dbReference type="RefSeq" id="WP_029910920.1">
    <property type="nucleotide sequence ID" value="NZ_AP020335.1"/>
</dbReference>
<evidence type="ECO:0000313" key="4">
    <source>
        <dbReference type="EMBL" id="KDN95888.1"/>
    </source>
</evidence>
<dbReference type="Proteomes" id="UP000027341">
    <property type="component" value="Unassembled WGS sequence"/>
</dbReference>
<keyword evidence="4" id="KW-0418">Kinase</keyword>
<dbReference type="InterPro" id="IPR001789">
    <property type="entry name" value="Sig_transdc_resp-reg_receiver"/>
</dbReference>
<feature type="domain" description="Response regulatory" evidence="3">
    <location>
        <begin position="78"/>
        <end position="195"/>
    </location>
</feature>
<dbReference type="InterPro" id="IPR010093">
    <property type="entry name" value="SinI_DNA-bd"/>
</dbReference>
<evidence type="ECO:0000256" key="1">
    <source>
        <dbReference type="ARBA" id="ARBA00022553"/>
    </source>
</evidence>
<keyword evidence="4" id="KW-0808">Transferase</keyword>
<dbReference type="InterPro" id="IPR011006">
    <property type="entry name" value="CheY-like_superfamily"/>
</dbReference>
<dbReference type="Gene3D" id="3.40.50.2300">
    <property type="match status" value="1"/>
</dbReference>
<dbReference type="GO" id="GO:0016301">
    <property type="term" value="F:kinase activity"/>
    <property type="evidence" value="ECO:0007669"/>
    <property type="project" value="UniProtKB-KW"/>
</dbReference>
<dbReference type="SUPFAM" id="SSF52172">
    <property type="entry name" value="CheY-like"/>
    <property type="match status" value="1"/>
</dbReference>
<dbReference type="Gene3D" id="1.10.1660.10">
    <property type="match status" value="1"/>
</dbReference>
<dbReference type="AlphaFoldDB" id="A0A066ZPZ8"/>
<dbReference type="GO" id="GO:0000160">
    <property type="term" value="P:phosphorelay signal transduction system"/>
    <property type="evidence" value="ECO:0007669"/>
    <property type="project" value="InterPro"/>
</dbReference>